<name>A0A0F6W5A1_9BACT</name>
<dbReference type="EMBL" id="CP011125">
    <property type="protein sequence ID" value="AKF07646.1"/>
    <property type="molecule type" value="Genomic_DNA"/>
</dbReference>
<accession>A0A0F6W5A1</accession>
<evidence type="ECO:0000313" key="2">
    <source>
        <dbReference type="Proteomes" id="UP000034883"/>
    </source>
</evidence>
<evidence type="ECO:0000313" key="1">
    <source>
        <dbReference type="EMBL" id="AKF07646.1"/>
    </source>
</evidence>
<dbReference type="Proteomes" id="UP000034883">
    <property type="component" value="Chromosome"/>
</dbReference>
<dbReference type="AlphaFoldDB" id="A0A0F6W5A1"/>
<organism evidence="1 2">
    <name type="scientific">Sandaracinus amylolyticus</name>
    <dbReference type="NCBI Taxonomy" id="927083"/>
    <lineage>
        <taxon>Bacteria</taxon>
        <taxon>Pseudomonadati</taxon>
        <taxon>Myxococcota</taxon>
        <taxon>Polyangia</taxon>
        <taxon>Polyangiales</taxon>
        <taxon>Sandaracinaceae</taxon>
        <taxon>Sandaracinus</taxon>
    </lineage>
</organism>
<keyword evidence="2" id="KW-1185">Reference proteome</keyword>
<reference evidence="1 2" key="1">
    <citation type="submission" date="2015-03" db="EMBL/GenBank/DDBJ databases">
        <title>Genome assembly of Sandaracinus amylolyticus DSM 53668.</title>
        <authorList>
            <person name="Sharma G."/>
            <person name="Subramanian S."/>
        </authorList>
    </citation>
    <scope>NUCLEOTIDE SEQUENCE [LARGE SCALE GENOMIC DNA]</scope>
    <source>
        <strain evidence="1 2">DSM 53668</strain>
    </source>
</reference>
<proteinExistence type="predicted"/>
<gene>
    <name evidence="1" type="ORF">DB32_004795</name>
</gene>
<dbReference type="KEGG" id="samy:DB32_004795"/>
<protein>
    <submittedName>
        <fullName evidence="1">Uncharacterized protein</fullName>
    </submittedName>
</protein>
<sequence>MTSQSRPDLVIPLVDSIRVSLRPPVHGWLDVDIDLDEFRLDAAASWVLNDPLEELVDLGSFLARGGSGSRRVCLWGEPAGYAIDAWNLNDTLAQVLLSYAPHFIPPMAGRAMRRKYVCTVERVGLARAIRAAVDELFAKAGAAVAPPHWHAPDRYAQTLVTLREASP</sequence>
<dbReference type="RefSeq" id="WP_053234877.1">
    <property type="nucleotide sequence ID" value="NZ_CP011125.1"/>
</dbReference>
<dbReference type="STRING" id="927083.DB32_004795"/>